<feature type="region of interest" description="Disordered" evidence="1">
    <location>
        <begin position="876"/>
        <end position="938"/>
    </location>
</feature>
<feature type="compositionally biased region" description="Basic and acidic residues" evidence="1">
    <location>
        <begin position="2249"/>
        <end position="2262"/>
    </location>
</feature>
<feature type="compositionally biased region" description="Polar residues" evidence="1">
    <location>
        <begin position="1434"/>
        <end position="1452"/>
    </location>
</feature>
<feature type="compositionally biased region" description="Polar residues" evidence="1">
    <location>
        <begin position="2585"/>
        <end position="2601"/>
    </location>
</feature>
<feature type="region of interest" description="Disordered" evidence="1">
    <location>
        <begin position="951"/>
        <end position="1061"/>
    </location>
</feature>
<feature type="compositionally biased region" description="Basic and acidic residues" evidence="1">
    <location>
        <begin position="1528"/>
        <end position="1544"/>
    </location>
</feature>
<evidence type="ECO:0000313" key="2">
    <source>
        <dbReference type="EMBL" id="CAI5786619.1"/>
    </source>
</evidence>
<feature type="region of interest" description="Disordered" evidence="1">
    <location>
        <begin position="821"/>
        <end position="856"/>
    </location>
</feature>
<feature type="compositionally biased region" description="Polar residues" evidence="1">
    <location>
        <begin position="1161"/>
        <end position="1178"/>
    </location>
</feature>
<feature type="compositionally biased region" description="Basic and acidic residues" evidence="1">
    <location>
        <begin position="2385"/>
        <end position="2396"/>
    </location>
</feature>
<feature type="compositionally biased region" description="Basic and acidic residues" evidence="1">
    <location>
        <begin position="1287"/>
        <end position="1305"/>
    </location>
</feature>
<feature type="region of interest" description="Disordered" evidence="1">
    <location>
        <begin position="1223"/>
        <end position="1381"/>
    </location>
</feature>
<feature type="compositionally biased region" description="Basic and acidic residues" evidence="1">
    <location>
        <begin position="1796"/>
        <end position="1806"/>
    </location>
</feature>
<feature type="compositionally biased region" description="Polar residues" evidence="1">
    <location>
        <begin position="2909"/>
        <end position="2918"/>
    </location>
</feature>
<feature type="compositionally biased region" description="Polar residues" evidence="1">
    <location>
        <begin position="499"/>
        <end position="515"/>
    </location>
</feature>
<feature type="compositionally biased region" description="Basic and acidic residues" evidence="1">
    <location>
        <begin position="1746"/>
        <end position="1756"/>
    </location>
</feature>
<feature type="compositionally biased region" description="Polar residues" evidence="1">
    <location>
        <begin position="2272"/>
        <end position="2285"/>
    </location>
</feature>
<feature type="compositionally biased region" description="Basic and acidic residues" evidence="1">
    <location>
        <begin position="1147"/>
        <end position="1160"/>
    </location>
</feature>
<evidence type="ECO:0000256" key="1">
    <source>
        <dbReference type="SAM" id="MobiDB-lite"/>
    </source>
</evidence>
<feature type="compositionally biased region" description="Basic and acidic residues" evidence="1">
    <location>
        <begin position="2551"/>
        <end position="2566"/>
    </location>
</feature>
<feature type="compositionally biased region" description="Polar residues" evidence="1">
    <location>
        <begin position="2186"/>
        <end position="2198"/>
    </location>
</feature>
<feature type="compositionally biased region" description="Basic and acidic residues" evidence="1">
    <location>
        <begin position="1610"/>
        <end position="1623"/>
    </location>
</feature>
<sequence>MDARGSSLGGWGLGDLRRLQPGLFRTAADRAQLQTAVHQVFGSHAWHGCCSDKLLEALLEAGQQCYLKQQARPGKTSSGAGDPASPGETSRPPHLLVDRPRTELRRSCFSEQGASGRASSPLYRWGIRRWDEQPLERWDSGGLSTLLAEEASGVLAALERKYRVLQRKLCAEMLQAHYGHPVWTSLSQAAKEDKISELETLVDFGLREGSILPLSSLPGAQHEVRSGAPKAGDTNGGPLDPSATEGTAAHALLQLRRRRQAETAALLTHRHLQGGSNPETSRQLLHLHAQTELVHQEASFPAALLAIELFLGERFWDSQPIEPGARHLELARLRLAAGSGPASAWQEAKPAPGRLMAQVLLDRLLLQQQRDRSCLIQILLALAEPEGAQERGRGRKQPTSLGAERSREDPSPALCEAIARMLKQPGRASGAEGTWQDGAVAVLVDLQREQQEELSRTLESLSGIPSDREGAACPALFEKLLARLQESPLTSLVRDLQPASPQEQQRSLRQRGTLQTERELRLTQEPSPSEGEALTADEIPEREGEPLRRKPETSQHEKQKGFQDSEAPQGSVAPGGNRNLPQDKEIQAEQGLLLQELSPDTLETQVALLRKSKSLGSLEFLLSQDSLPHGLWDVEIPQQTPHGGLEMAHLPGAQGREMEAVDAQTHGDLQYIPQRETEALQENETRETSDLEPQREPLASGKPVVAHSERSQIAFHTQGTQFPEPPEWRESEATPSWDVLQTHKDVHKESLDPDARHVKIPCQQDLRFPELSQLQRFLRKKSKSLEPQLLSRARPWGSPQIQQEVCGPQKCGYPQALQPQEWEVEGTSQAEKEGLRSHDLRAGPQRQKFPESRDALVQVPEPLSLESEEMAKLQGVRQLEGLHIPGGPQGRSHGCLQQEQELTQAEEKTEGLETPQGQQGPELSHPETPPHCRNLWRKSKSLELRRSWAFQPQELREPHVAGTQPLHPQMGAGAVQAQDCQEPEDFEAKKAKKEQQSHQEFPQEAFQEQGMVQKGVRVTRPQNVNEAQDFSSEGAKGVILPQRQTQVPQSPERRSPESPPLLWRIMWQKAKSFEMRKKDVFLSSRPRPEAPKPSILYRQKMKETLVGQSDVLTQGQRQEMSQEMRERETRLVEKSPQRSQQILQSEEISKRELGWPRHSGESQPCDTKSLEDSQTPETVPQKEMWGPQPQRDQKPESPPLLWGALELKSKSFEMRKSEEHKLKKSLMVLSQRRPPVGPETHRPQGWNAPDTCTLQELREDQASQAQPENGALPAQRAPPERLCGPVLRERETFPGQETRELEAHQDQGTLLKKTTASESQEAQQQQRELEPSEDPGTVSQRSGAPQAPQPDKKKFPEMSRAQRMPEMVLQPEEHRSLESPPLLWRILGLKAKSFELRRPRPFQTQIQREKDASYGQQGQITSQSPQILKEPRRSQATQTDIGNDGTQPQSGPEGNPRVPQHQKRSSPETPPLLWWALELAQQETQHLSVSPQPQETEMSPAAQLQRVLQPEAQKLKKRAHQNIVYPQEPKEPETSQVLEKEKKAPKSPQPQETLPEVDSKLPASQGLGSQGLRRAEATQTPRKTPQARDVLKETRAVPVQKSPLTAKGPQDVKRSPKTQEKRGSSLPQGKGPKMCGSYKVGCCHVHPCQELQGCDTKDCGPSGEAQFHSRKELRLERAEALGRIEDNGCSALEGHNRTECLLPPGRLLGKSKSLDPRDLQTQKPQKLREQESLRVQRQPETTAFRVQEDLQMKPKSETQTFESQEERSLEASEAQSTSRSSQPQGPGAESPSHLQSRLERASESRELMGPPESSPHRDPENLKLQGTVDPKGHCESQCCGVKMDDLHSEVEGTLGRSSQTFHVQETFQLQAALLRKSKSLEPQELSRSHTFGCQASKELETPQSLRYAEGCPQVPENQALENITSCETTQAMKNLLQDTSVAKNEDGSSVQKMLRDKEVSHLQKLGQKDLGATNETQEDNQQLQGQKENEDLQPPGAPQTEQNPLEIQGLLQRDLEGIGPPDARQLCLLQLEESLMEDETSQAELPLSHMETKDLPPWLGLGKSKSLDPRELQGKELGDPTNLQNMGISKSCHPQRQGELEPQDLRGAAVLHSGTLQELPPNHIQGPQFQPELECGTQKTGQVEKEPPQVQGSLRNRGGVLSSQELKGAQIFHSKECEELEELPLQKSSQSETLQIQGFVQREAEPQELVEPQSLDPQEKREVQSPPLLRNLPRKSKTLGHWTPTRGDGLVHRPESPRDQPVKEPLQGLVGQKSQNTQGQSQLDQRTLDIAEGTPGSLDSHREGYRMEAESIKSPRSLPVSQDFLQEQRDEMIVAQPVSLPQSLPPHKAPQVDLEQLPELEGFYHELEALQPQGLRTGEAQQPQENRDFGEPEKQAATEPQGTMGLEIPQEWRGSESHQPPTTDQEATETRETRQGQQMIPQPPPSQKGVEGPCQPPGRRVRSPKLKAPQKIPGQECSPEASAEVPGVSEPHVFQSQESMEPQAEWGSLKAEGSMAQLEPAPTEPHEQPRLELWGVLLGRSKSLDPQELTRTQDLEDTRGMRRAGEDPCSQDSEMPSPREPPTYQPQQALQPHSNFPNRQGTPEEVRDPNTLFCQNLREPKVHGMGDHFQAEDGVERHLPEGAKLCRVCRQQELQGEVGALDSQGTEGPRAFQSQEQRLKEALPAEGPQPRMLSAPGMHHSDQGDLEPGALSRRLEASPLWEQAPIGTWKPTAMAMLSPPSPGERDEEPVWTPAALAVGLSRESSICIAQPERRSGVSWDGEVDMSSTVSMISPFWEEPTAYSEADSGSRAMAGSSRSAAAEEAGGHQPPRPRPPCREKAFVWLSRQEKEAALRRLAELQAEGERRHQRDKERQTLRFQERLSIAKHRKSEDDLLGSSPAEFWPLPSENEGQQDQAGQKTAVKRHLEKVKRERTYVMQSKRERNTLRFKELLNPLVAEGEEIPEQEQTGDS</sequence>
<reference evidence="2" key="1">
    <citation type="submission" date="2022-12" db="EMBL/GenBank/DDBJ databases">
        <authorList>
            <person name="Alioto T."/>
            <person name="Alioto T."/>
            <person name="Gomez Garrido J."/>
        </authorList>
    </citation>
    <scope>NUCLEOTIDE SEQUENCE</scope>
</reference>
<feature type="region of interest" description="Disordered" evidence="1">
    <location>
        <begin position="70"/>
        <end position="97"/>
    </location>
</feature>
<feature type="region of interest" description="Disordered" evidence="1">
    <location>
        <begin position="221"/>
        <end position="244"/>
    </location>
</feature>
<feature type="compositionally biased region" description="Polar residues" evidence="1">
    <location>
        <begin position="1773"/>
        <end position="1784"/>
    </location>
</feature>
<feature type="compositionally biased region" description="Basic and acidic residues" evidence="1">
    <location>
        <begin position="986"/>
        <end position="997"/>
    </location>
</feature>
<feature type="region of interest" description="Disordered" evidence="1">
    <location>
        <begin position="2365"/>
        <end position="2617"/>
    </location>
</feature>
<feature type="compositionally biased region" description="Low complexity" evidence="1">
    <location>
        <begin position="1314"/>
        <end position="1326"/>
    </location>
</feature>
<feature type="compositionally biased region" description="Basic and acidic residues" evidence="1">
    <location>
        <begin position="2299"/>
        <end position="2313"/>
    </location>
</feature>
<feature type="compositionally biased region" description="Basic and acidic residues" evidence="1">
    <location>
        <begin position="1712"/>
        <end position="1734"/>
    </location>
</feature>
<accession>A0AA35KZJ0</accession>
<feature type="region of interest" description="Disordered" evidence="1">
    <location>
        <begin position="2883"/>
        <end position="2926"/>
    </location>
</feature>
<feature type="region of interest" description="Disordered" evidence="1">
    <location>
        <begin position="2681"/>
        <end position="2709"/>
    </location>
</feature>
<feature type="region of interest" description="Disordered" evidence="1">
    <location>
        <begin position="1078"/>
        <end position="1203"/>
    </location>
</feature>
<feature type="compositionally biased region" description="Basic and acidic residues" evidence="1">
    <location>
        <begin position="539"/>
        <end position="563"/>
    </location>
</feature>
<proteinExistence type="predicted"/>
<feature type="region of interest" description="Disordered" evidence="1">
    <location>
        <begin position="387"/>
        <end position="410"/>
    </location>
</feature>
<feature type="compositionally biased region" description="Polar residues" evidence="1">
    <location>
        <begin position="1481"/>
        <end position="1497"/>
    </location>
</feature>
<feature type="compositionally biased region" description="Low complexity" evidence="1">
    <location>
        <begin position="2808"/>
        <end position="2823"/>
    </location>
</feature>
<feature type="region of interest" description="Disordered" evidence="1">
    <location>
        <begin position="2859"/>
        <end position="2878"/>
    </location>
</feature>
<dbReference type="EMBL" id="OX395135">
    <property type="protein sequence ID" value="CAI5786619.1"/>
    <property type="molecule type" value="Genomic_DNA"/>
</dbReference>
<feature type="compositionally biased region" description="Basic and acidic residues" evidence="1">
    <location>
        <begin position="1120"/>
        <end position="1136"/>
    </location>
</feature>
<organism evidence="2 3">
    <name type="scientific">Podarcis lilfordi</name>
    <name type="common">Lilford's wall lizard</name>
    <dbReference type="NCBI Taxonomy" id="74358"/>
    <lineage>
        <taxon>Eukaryota</taxon>
        <taxon>Metazoa</taxon>
        <taxon>Chordata</taxon>
        <taxon>Craniata</taxon>
        <taxon>Vertebrata</taxon>
        <taxon>Euteleostomi</taxon>
        <taxon>Lepidosauria</taxon>
        <taxon>Squamata</taxon>
        <taxon>Bifurcata</taxon>
        <taxon>Unidentata</taxon>
        <taxon>Episquamata</taxon>
        <taxon>Laterata</taxon>
        <taxon>Lacertibaenia</taxon>
        <taxon>Lacertidae</taxon>
        <taxon>Podarcis</taxon>
    </lineage>
</organism>
<dbReference type="Proteomes" id="UP001178461">
    <property type="component" value="Chromosome 10"/>
</dbReference>
<feature type="compositionally biased region" description="Polar residues" evidence="1">
    <location>
        <begin position="1973"/>
        <end position="1986"/>
    </location>
</feature>
<feature type="compositionally biased region" description="Polar residues" evidence="1">
    <location>
        <begin position="1137"/>
        <end position="1146"/>
    </location>
</feature>
<gene>
    <name evidence="2" type="ORF">PODLI_1B035521</name>
</gene>
<feature type="region of interest" description="Disordered" evidence="1">
    <location>
        <begin position="1968"/>
        <end position="2002"/>
    </location>
</feature>
<feature type="compositionally biased region" description="Polar residues" evidence="1">
    <location>
        <begin position="1414"/>
        <end position="1426"/>
    </location>
</feature>
<keyword evidence="3" id="KW-1185">Reference proteome</keyword>
<feature type="region of interest" description="Disordered" evidence="1">
    <location>
        <begin position="1394"/>
        <end position="1633"/>
    </location>
</feature>
<feature type="compositionally biased region" description="Basic and acidic residues" evidence="1">
    <location>
        <begin position="679"/>
        <end position="695"/>
    </location>
</feature>
<feature type="compositionally biased region" description="Polar residues" evidence="1">
    <location>
        <begin position="1020"/>
        <end position="1031"/>
    </location>
</feature>
<feature type="region of interest" description="Disordered" evidence="1">
    <location>
        <begin position="2182"/>
        <end position="2322"/>
    </location>
</feature>
<feature type="region of interest" description="Disordered" evidence="1">
    <location>
        <begin position="679"/>
        <end position="706"/>
    </location>
</feature>
<feature type="compositionally biased region" description="Basic and acidic residues" evidence="1">
    <location>
        <begin position="1078"/>
        <end position="1090"/>
    </location>
</feature>
<feature type="region of interest" description="Disordered" evidence="1">
    <location>
        <begin position="2800"/>
        <end position="2841"/>
    </location>
</feature>
<evidence type="ECO:0000313" key="3">
    <source>
        <dbReference type="Proteomes" id="UP001178461"/>
    </source>
</evidence>
<protein>
    <submittedName>
        <fullName evidence="2">Uncharacterized protein</fullName>
    </submittedName>
</protein>
<feature type="region of interest" description="Disordered" evidence="1">
    <location>
        <begin position="495"/>
        <end position="581"/>
    </location>
</feature>
<name>A0AA35KZJ0_9SAUR</name>
<feature type="compositionally biased region" description="Basic and acidic residues" evidence="1">
    <location>
        <begin position="830"/>
        <end position="841"/>
    </location>
</feature>
<feature type="region of interest" description="Disordered" evidence="1">
    <location>
        <begin position="2129"/>
        <end position="2163"/>
    </location>
</feature>
<feature type="region of interest" description="Disordered" evidence="1">
    <location>
        <begin position="1694"/>
        <end position="1829"/>
    </location>
</feature>